<dbReference type="PANTHER" id="PTHR23012:SF215">
    <property type="entry name" value="RING_FYVE_PHD ZINC FINGER SUPERFAMILY PROTEIN"/>
    <property type="match status" value="1"/>
</dbReference>
<dbReference type="InterPro" id="IPR033275">
    <property type="entry name" value="MARCH-like"/>
</dbReference>
<evidence type="ECO:0000313" key="7">
    <source>
        <dbReference type="Proteomes" id="UP000886520"/>
    </source>
</evidence>
<evidence type="ECO:0000256" key="1">
    <source>
        <dbReference type="ARBA" id="ARBA00022723"/>
    </source>
</evidence>
<sequence length="269" mass="29346">MLKLALLSHPLKDLRLSTGTAAPPSSSTHPSLLTTAMKAQLNSEVVLTMPEALLAECRICQEEEDIANLEKPCACTGSIKYAHRKCVQRWCNEKGDTICEICQQSYKGGYTAPPPPPNDIAIDFSDEWNPHSMELHDARLLAVAAAQRRFLDAHYEEANSSSAACCRSAALILMALLLLRHAIAMAAASARTEEDASMFFTLFVLRAVGFLLPCYIMARAMNMLQRRNQRQEVAIAAAEVAILLQAGQSQRMFAGSSNQSQASASLHVP</sequence>
<dbReference type="GO" id="GO:0016567">
    <property type="term" value="P:protein ubiquitination"/>
    <property type="evidence" value="ECO:0007669"/>
    <property type="project" value="TreeGrafter"/>
</dbReference>
<dbReference type="GO" id="GO:0008270">
    <property type="term" value="F:zinc ion binding"/>
    <property type="evidence" value="ECO:0007669"/>
    <property type="project" value="UniProtKB-KW"/>
</dbReference>
<dbReference type="CDD" id="cd16495">
    <property type="entry name" value="RING_CH-C4HC3_MARCH"/>
    <property type="match status" value="1"/>
</dbReference>
<gene>
    <name evidence="6" type="ORF">GOP47_0023680</name>
</gene>
<dbReference type="GO" id="GO:0016020">
    <property type="term" value="C:membrane"/>
    <property type="evidence" value="ECO:0007669"/>
    <property type="project" value="TreeGrafter"/>
</dbReference>
<evidence type="ECO:0000259" key="5">
    <source>
        <dbReference type="PROSITE" id="PS51292"/>
    </source>
</evidence>
<feature type="transmembrane region" description="Helical" evidence="4">
    <location>
        <begin position="196"/>
        <end position="218"/>
    </location>
</feature>
<dbReference type="EMBL" id="JABFUD020000023">
    <property type="protein sequence ID" value="KAI5061175.1"/>
    <property type="molecule type" value="Genomic_DNA"/>
</dbReference>
<keyword evidence="4" id="KW-0812">Transmembrane</keyword>
<organism evidence="6 7">
    <name type="scientific">Adiantum capillus-veneris</name>
    <name type="common">Maidenhair fern</name>
    <dbReference type="NCBI Taxonomy" id="13818"/>
    <lineage>
        <taxon>Eukaryota</taxon>
        <taxon>Viridiplantae</taxon>
        <taxon>Streptophyta</taxon>
        <taxon>Embryophyta</taxon>
        <taxon>Tracheophyta</taxon>
        <taxon>Polypodiopsida</taxon>
        <taxon>Polypodiidae</taxon>
        <taxon>Polypodiales</taxon>
        <taxon>Pteridineae</taxon>
        <taxon>Pteridaceae</taxon>
        <taxon>Vittarioideae</taxon>
        <taxon>Adiantum</taxon>
    </lineage>
</organism>
<keyword evidence="7" id="KW-1185">Reference proteome</keyword>
<dbReference type="Pfam" id="PF12428">
    <property type="entry name" value="DUF3675"/>
    <property type="match status" value="1"/>
</dbReference>
<keyword evidence="1" id="KW-0479">Metal-binding</keyword>
<dbReference type="PROSITE" id="PS51292">
    <property type="entry name" value="ZF_RING_CH"/>
    <property type="match status" value="1"/>
</dbReference>
<dbReference type="GO" id="GO:0004842">
    <property type="term" value="F:ubiquitin-protein transferase activity"/>
    <property type="evidence" value="ECO:0007669"/>
    <property type="project" value="TreeGrafter"/>
</dbReference>
<proteinExistence type="predicted"/>
<keyword evidence="3" id="KW-0862">Zinc</keyword>
<dbReference type="SMART" id="SM00744">
    <property type="entry name" value="RINGv"/>
    <property type="match status" value="1"/>
</dbReference>
<evidence type="ECO:0000256" key="3">
    <source>
        <dbReference type="ARBA" id="ARBA00022833"/>
    </source>
</evidence>
<evidence type="ECO:0000313" key="6">
    <source>
        <dbReference type="EMBL" id="KAI5061175.1"/>
    </source>
</evidence>
<dbReference type="SUPFAM" id="SSF57850">
    <property type="entry name" value="RING/U-box"/>
    <property type="match status" value="1"/>
</dbReference>
<comment type="caution">
    <text evidence="6">The sequence shown here is derived from an EMBL/GenBank/DDBJ whole genome shotgun (WGS) entry which is preliminary data.</text>
</comment>
<reference evidence="6" key="1">
    <citation type="submission" date="2021-01" db="EMBL/GenBank/DDBJ databases">
        <title>Adiantum capillus-veneris genome.</title>
        <authorList>
            <person name="Fang Y."/>
            <person name="Liao Q."/>
        </authorList>
    </citation>
    <scope>NUCLEOTIDE SEQUENCE</scope>
    <source>
        <strain evidence="6">H3</strain>
        <tissue evidence="6">Leaf</tissue>
    </source>
</reference>
<accession>A0A9D4U4F2</accession>
<evidence type="ECO:0000256" key="4">
    <source>
        <dbReference type="SAM" id="Phobius"/>
    </source>
</evidence>
<dbReference type="InterPro" id="IPR022143">
    <property type="entry name" value="DUF3675"/>
</dbReference>
<keyword evidence="2" id="KW-0863">Zinc-finger</keyword>
<dbReference type="InterPro" id="IPR011016">
    <property type="entry name" value="Znf_RING-CH"/>
</dbReference>
<protein>
    <recommendedName>
        <fullName evidence="5">RING-CH-type domain-containing protein</fullName>
    </recommendedName>
</protein>
<dbReference type="OrthoDB" id="264354at2759"/>
<evidence type="ECO:0000256" key="2">
    <source>
        <dbReference type="ARBA" id="ARBA00022771"/>
    </source>
</evidence>
<dbReference type="Pfam" id="PF12906">
    <property type="entry name" value="RINGv"/>
    <property type="match status" value="1"/>
</dbReference>
<dbReference type="Gene3D" id="3.30.40.10">
    <property type="entry name" value="Zinc/RING finger domain, C3HC4 (zinc finger)"/>
    <property type="match status" value="1"/>
</dbReference>
<name>A0A9D4U4F2_ADICA</name>
<dbReference type="InterPro" id="IPR013083">
    <property type="entry name" value="Znf_RING/FYVE/PHD"/>
</dbReference>
<dbReference type="AlphaFoldDB" id="A0A9D4U4F2"/>
<keyword evidence="4" id="KW-1133">Transmembrane helix</keyword>
<dbReference type="PANTHER" id="PTHR23012">
    <property type="entry name" value="RING/FYVE/PHD ZINC FINGER DOMAIN-CONTAINING"/>
    <property type="match status" value="1"/>
</dbReference>
<keyword evidence="4" id="KW-0472">Membrane</keyword>
<feature type="domain" description="RING-CH-type" evidence="5">
    <location>
        <begin position="49"/>
        <end position="109"/>
    </location>
</feature>
<dbReference type="Proteomes" id="UP000886520">
    <property type="component" value="Chromosome 23"/>
</dbReference>